<dbReference type="AlphaFoldDB" id="A0A177WKQ2"/>
<dbReference type="VEuPathDB" id="FungiDB:BDEG_23819"/>
<proteinExistence type="predicted"/>
<evidence type="ECO:0000256" key="1">
    <source>
        <dbReference type="SAM" id="Coils"/>
    </source>
</evidence>
<dbReference type="Proteomes" id="UP000077115">
    <property type="component" value="Unassembled WGS sequence"/>
</dbReference>
<dbReference type="Gene3D" id="6.10.140.1230">
    <property type="match status" value="1"/>
</dbReference>
<reference evidence="2 3" key="1">
    <citation type="submission" date="2006-10" db="EMBL/GenBank/DDBJ databases">
        <title>The Genome Sequence of Batrachochytrium dendrobatidis JEL423.</title>
        <authorList>
            <consortium name="The Broad Institute Genome Sequencing Platform"/>
            <person name="Birren B."/>
            <person name="Lander E."/>
            <person name="Galagan J."/>
            <person name="Cuomo C."/>
            <person name="Devon K."/>
            <person name="Jaffe D."/>
            <person name="Butler J."/>
            <person name="Alvarez P."/>
            <person name="Gnerre S."/>
            <person name="Grabherr M."/>
            <person name="Kleber M."/>
            <person name="Mauceli E."/>
            <person name="Brockman W."/>
            <person name="Young S."/>
            <person name="LaButti K."/>
            <person name="Sykes S."/>
            <person name="DeCaprio D."/>
            <person name="Crawford M."/>
            <person name="Koehrsen M."/>
            <person name="Engels R."/>
            <person name="Montgomery P."/>
            <person name="Pearson M."/>
            <person name="Howarth C."/>
            <person name="Larson L."/>
            <person name="White J."/>
            <person name="O'Leary S."/>
            <person name="Kodira C."/>
            <person name="Zeng Q."/>
            <person name="Yandava C."/>
            <person name="Alvarado L."/>
            <person name="Longcore J."/>
            <person name="James T."/>
        </authorList>
    </citation>
    <scope>NUCLEOTIDE SEQUENCE [LARGE SCALE GENOMIC DNA]</scope>
    <source>
        <strain evidence="2 3">JEL423</strain>
    </source>
</reference>
<reference evidence="2 3" key="2">
    <citation type="submission" date="2016-05" db="EMBL/GenBank/DDBJ databases">
        <title>Lineage-specific infection strategies underlie the spectrum of fungal disease in amphibians.</title>
        <authorList>
            <person name="Cuomo C.A."/>
            <person name="Farrer R.A."/>
            <person name="James T."/>
            <person name="Longcore J."/>
            <person name="Birren B."/>
        </authorList>
    </citation>
    <scope>NUCLEOTIDE SEQUENCE [LARGE SCALE GENOMIC DNA]</scope>
    <source>
        <strain evidence="2 3">JEL423</strain>
    </source>
</reference>
<name>A0A177WKQ2_BATDL</name>
<sequence length="311" mass="36024">MFGSGFISPSLFKREEHIQVARRESQRNLRDLRRDREDLERRERQQMAQLKSLVKKGDFPKANLLARQIALYRNLADKNFERGISIQTEVQGLRHGNSGNTIEIVRQREQKYESRMEEYETIESIMNEGFDDIYEHVTLRKDQPNRFDDQVEGVFREALDPKTKMCRDHAIQNTPNGKILNGRVFLHVKNFNQFMTQSISTATVFLPSLTISGDILKQCIMQDRKALRALHLFEATEHGEVICDFQVGELVKFFGDFSNRQSMDVNDEDQEPIATTSHNTSYKFVSLDLTQTLESLGLVNAGIIWVYSPTK</sequence>
<protein>
    <submittedName>
        <fullName evidence="2">Uncharacterized protein</fullName>
    </submittedName>
</protein>
<evidence type="ECO:0000313" key="2">
    <source>
        <dbReference type="EMBL" id="OAJ40040.1"/>
    </source>
</evidence>
<evidence type="ECO:0000313" key="3">
    <source>
        <dbReference type="Proteomes" id="UP000077115"/>
    </source>
</evidence>
<dbReference type="OrthoDB" id="5594417at2759"/>
<keyword evidence="1" id="KW-0175">Coiled coil</keyword>
<dbReference type="EMBL" id="DS022303">
    <property type="protein sequence ID" value="OAJ40040.1"/>
    <property type="molecule type" value="Genomic_DNA"/>
</dbReference>
<dbReference type="STRING" id="403673.A0A177WKQ2"/>
<organism evidence="2 3">
    <name type="scientific">Batrachochytrium dendrobatidis (strain JEL423)</name>
    <dbReference type="NCBI Taxonomy" id="403673"/>
    <lineage>
        <taxon>Eukaryota</taxon>
        <taxon>Fungi</taxon>
        <taxon>Fungi incertae sedis</taxon>
        <taxon>Chytridiomycota</taxon>
        <taxon>Chytridiomycota incertae sedis</taxon>
        <taxon>Chytridiomycetes</taxon>
        <taxon>Rhizophydiales</taxon>
        <taxon>Rhizophydiales incertae sedis</taxon>
        <taxon>Batrachochytrium</taxon>
    </lineage>
</organism>
<accession>A0A177WKQ2</accession>
<gene>
    <name evidence="2" type="ORF">BDEG_23819</name>
</gene>
<feature type="coiled-coil region" evidence="1">
    <location>
        <begin position="22"/>
        <end position="56"/>
    </location>
</feature>